<evidence type="ECO:0000259" key="1">
    <source>
        <dbReference type="PROSITE" id="PS00028"/>
    </source>
</evidence>
<dbReference type="Proteomes" id="UP001383192">
    <property type="component" value="Unassembled WGS sequence"/>
</dbReference>
<dbReference type="EMBL" id="JAYKXP010000019">
    <property type="protein sequence ID" value="KAK7047661.1"/>
    <property type="molecule type" value="Genomic_DNA"/>
</dbReference>
<dbReference type="InterPro" id="IPR013087">
    <property type="entry name" value="Znf_C2H2_type"/>
</dbReference>
<gene>
    <name evidence="2" type="ORF">VNI00_006429</name>
</gene>
<evidence type="ECO:0000313" key="2">
    <source>
        <dbReference type="EMBL" id="KAK7047661.1"/>
    </source>
</evidence>
<proteinExistence type="predicted"/>
<sequence>MSTTLAPPMQRVAAHAANAAFLRDGLPAPYDPCEFDENGHFNRKLYLSDQVIPFEDTYVPLWSVEDCKLVHTINFDVDLFPEEEKLVQTSPDWKVRWELRGKLWLCEHHGFSLSNNPLASFEIPDTLVIDDLDFRTDTVGEYWNAAIARFPLIPSKQLLPVVSTRMLLHIRCPFPHCKHLIVQTEDVEDHLATAHFFDDPARNWLREGLLSTSPRDIDCSCIYDSKTGAALDNTPEKMNRKEFLDHIVQEHFYAEAVHCRFCGVSIIGSDMYPRHMVDDCPVLRPWMDVYDASIIPQQDDEAIDIGTSEKIPSRKSERIASRLKKACYAEPDSDVEMDDDSMDVDDASLVSSKGRANSGYASPNVGTEFSEAVSHEENSDALSDLTELSDEEDVASQIVIKMPPLRRSLRFMSKPRKVWQRRDV</sequence>
<keyword evidence="3" id="KW-1185">Reference proteome</keyword>
<protein>
    <recommendedName>
        <fullName evidence="1">C2H2-type domain-containing protein</fullName>
    </recommendedName>
</protein>
<dbReference type="AlphaFoldDB" id="A0AAW0D7Z2"/>
<reference evidence="2 3" key="1">
    <citation type="submission" date="2024-01" db="EMBL/GenBank/DDBJ databases">
        <title>A draft genome for a cacao thread blight-causing isolate of Paramarasmius palmivorus.</title>
        <authorList>
            <person name="Baruah I.K."/>
            <person name="Bukari Y."/>
            <person name="Amoako-Attah I."/>
            <person name="Meinhardt L.W."/>
            <person name="Bailey B.A."/>
            <person name="Cohen S.P."/>
        </authorList>
    </citation>
    <scope>NUCLEOTIDE SEQUENCE [LARGE SCALE GENOMIC DNA]</scope>
    <source>
        <strain evidence="2 3">GH-12</strain>
    </source>
</reference>
<organism evidence="2 3">
    <name type="scientific">Paramarasmius palmivorus</name>
    <dbReference type="NCBI Taxonomy" id="297713"/>
    <lineage>
        <taxon>Eukaryota</taxon>
        <taxon>Fungi</taxon>
        <taxon>Dikarya</taxon>
        <taxon>Basidiomycota</taxon>
        <taxon>Agaricomycotina</taxon>
        <taxon>Agaricomycetes</taxon>
        <taxon>Agaricomycetidae</taxon>
        <taxon>Agaricales</taxon>
        <taxon>Marasmiineae</taxon>
        <taxon>Marasmiaceae</taxon>
        <taxon>Paramarasmius</taxon>
    </lineage>
</organism>
<name>A0AAW0D7Z2_9AGAR</name>
<feature type="domain" description="C2H2-type" evidence="1">
    <location>
        <begin position="172"/>
        <end position="195"/>
    </location>
</feature>
<dbReference type="PROSITE" id="PS00028">
    <property type="entry name" value="ZINC_FINGER_C2H2_1"/>
    <property type="match status" value="1"/>
</dbReference>
<comment type="caution">
    <text evidence="2">The sequence shown here is derived from an EMBL/GenBank/DDBJ whole genome shotgun (WGS) entry which is preliminary data.</text>
</comment>
<accession>A0AAW0D7Z2</accession>
<evidence type="ECO:0000313" key="3">
    <source>
        <dbReference type="Proteomes" id="UP001383192"/>
    </source>
</evidence>